<feature type="domain" description="HYR" evidence="2">
    <location>
        <begin position="251"/>
        <end position="334"/>
    </location>
</feature>
<keyword evidence="4" id="KW-1185">Reference proteome</keyword>
<feature type="domain" description="HYR" evidence="2">
    <location>
        <begin position="335"/>
        <end position="416"/>
    </location>
</feature>
<protein>
    <submittedName>
        <fullName evidence="3">Hyalin</fullName>
    </submittedName>
</protein>
<feature type="domain" description="HYR" evidence="2">
    <location>
        <begin position="144"/>
        <end position="229"/>
    </location>
</feature>
<organism evidence="3 4">
    <name type="scientific">Stichopus japonicus</name>
    <name type="common">Sea cucumber</name>
    <dbReference type="NCBI Taxonomy" id="307972"/>
    <lineage>
        <taxon>Eukaryota</taxon>
        <taxon>Metazoa</taxon>
        <taxon>Echinodermata</taxon>
        <taxon>Eleutherozoa</taxon>
        <taxon>Echinozoa</taxon>
        <taxon>Holothuroidea</taxon>
        <taxon>Aspidochirotacea</taxon>
        <taxon>Aspidochirotida</taxon>
        <taxon>Stichopodidae</taxon>
        <taxon>Apostichopus</taxon>
    </lineage>
</organism>
<comment type="caution">
    <text evidence="3">The sequence shown here is derived from an EMBL/GenBank/DDBJ whole genome shotgun (WGS) entry which is preliminary data.</text>
</comment>
<dbReference type="PANTHER" id="PTHR24273">
    <property type="entry name" value="FI04643P-RELATED"/>
    <property type="match status" value="1"/>
</dbReference>
<dbReference type="AlphaFoldDB" id="A0A2G8LN55"/>
<evidence type="ECO:0000313" key="3">
    <source>
        <dbReference type="EMBL" id="PIK61688.1"/>
    </source>
</evidence>
<feature type="domain" description="HYR" evidence="2">
    <location>
        <begin position="479"/>
        <end position="562"/>
    </location>
</feature>
<dbReference type="Proteomes" id="UP000230750">
    <property type="component" value="Unassembled WGS sequence"/>
</dbReference>
<feature type="domain" description="HYR" evidence="2">
    <location>
        <begin position="61"/>
        <end position="143"/>
    </location>
</feature>
<evidence type="ECO:0000259" key="2">
    <source>
        <dbReference type="PROSITE" id="PS50825"/>
    </source>
</evidence>
<dbReference type="InterPro" id="IPR003410">
    <property type="entry name" value="HYR_dom"/>
</dbReference>
<accession>A0A2G8LN55</accession>
<proteinExistence type="predicted"/>
<feature type="domain" description="HYR" evidence="2">
    <location>
        <begin position="1"/>
        <end position="60"/>
    </location>
</feature>
<dbReference type="OrthoDB" id="6515930at2759"/>
<name>A0A2G8LN55_STIJA</name>
<feature type="domain" description="HYR" evidence="2">
    <location>
        <begin position="417"/>
        <end position="478"/>
    </location>
</feature>
<dbReference type="PROSITE" id="PS50825">
    <property type="entry name" value="HYR"/>
    <property type="match status" value="9"/>
</dbReference>
<feature type="domain" description="HYR" evidence="2">
    <location>
        <begin position="563"/>
        <end position="646"/>
    </location>
</feature>
<gene>
    <name evidence="3" type="ORF">BSL78_01392</name>
</gene>
<keyword evidence="1" id="KW-0677">Repeat</keyword>
<evidence type="ECO:0000256" key="1">
    <source>
        <dbReference type="ARBA" id="ARBA00022737"/>
    </source>
</evidence>
<evidence type="ECO:0000313" key="4">
    <source>
        <dbReference type="Proteomes" id="UP000230750"/>
    </source>
</evidence>
<dbReference type="STRING" id="307972.A0A2G8LN55"/>
<feature type="domain" description="HYR" evidence="2">
    <location>
        <begin position="647"/>
        <end position="731"/>
    </location>
</feature>
<sequence length="735" mass="77675">MQAVVVTWVEPTCEDLSPTTGSSSRDPGDSFPVGDTEVVFTCIDSAGNQGSCSFTVTVQEVDTTDPQCVGLPVGVGGTAEVGGIPGAMVSWIPPTCVDLSTTTIQGSRDPGDFFPLGSTTVVYTCTDAFLNEGQCSFDVIVTTVDTTPPMCTGLPADILRFVELGSSGDSGVTWSLPTCADASNSGRILTSSADPLDFFPIGTTVVTYTCMMMLLLHPPAPSWLIYKMLTQPSVKFPLKFVFLSHICVSIVDTTPPTITGCPDNQEIIVELGNTSAPAFWTVPTATDLSGQVTLVGTPPQPGQSVMVGTMTVLYTFQDMSMNQAFCQFTITVTPVDSTPPDITGCPVVVEEEVELGMTGTIVTWTAPTATDISGLASLVTPTPPSFFVVGLTTVTYTFADGSGNQATCTFMVRVIEVDTTPPAISNCPPDQIVNIELGQPGITVSWLEPTASDLSDTEQLISISNPPNSFFRVGDTTVTGFNATRYNGCPEDIEVIIELGTTRAMVDWIEPFSSDVSGTETLISRSHAPGEQFIIGRTTVVYIFADNSGNSATCSFGVIVTAVDTTPPTISNCRTDSLDVTVEFGATGTTVLWPEPTATDISSVTLSSRSESPGNFFPVGQTMVTYVFTDDAGNTATCEFCIIVLAVDTVAPVVWWACLLMFFENVELGIPSAVVSWTEPTCQDSDVAFLSDRSATSPSPFAVDQRTEVTFTCTDPTGNTGTCSFFVTVSSGKSR</sequence>
<dbReference type="Pfam" id="PF02494">
    <property type="entry name" value="HYR"/>
    <property type="match status" value="9"/>
</dbReference>
<dbReference type="EMBL" id="MRZV01000027">
    <property type="protein sequence ID" value="PIK61688.1"/>
    <property type="molecule type" value="Genomic_DNA"/>
</dbReference>
<reference evidence="3 4" key="1">
    <citation type="journal article" date="2017" name="PLoS Biol.">
        <title>The sea cucumber genome provides insights into morphological evolution and visceral regeneration.</title>
        <authorList>
            <person name="Zhang X."/>
            <person name="Sun L."/>
            <person name="Yuan J."/>
            <person name="Sun Y."/>
            <person name="Gao Y."/>
            <person name="Zhang L."/>
            <person name="Li S."/>
            <person name="Dai H."/>
            <person name="Hamel J.F."/>
            <person name="Liu C."/>
            <person name="Yu Y."/>
            <person name="Liu S."/>
            <person name="Lin W."/>
            <person name="Guo K."/>
            <person name="Jin S."/>
            <person name="Xu P."/>
            <person name="Storey K.B."/>
            <person name="Huan P."/>
            <person name="Zhang T."/>
            <person name="Zhou Y."/>
            <person name="Zhang J."/>
            <person name="Lin C."/>
            <person name="Li X."/>
            <person name="Xing L."/>
            <person name="Huo D."/>
            <person name="Sun M."/>
            <person name="Wang L."/>
            <person name="Mercier A."/>
            <person name="Li F."/>
            <person name="Yang H."/>
            <person name="Xiang J."/>
        </authorList>
    </citation>
    <scope>NUCLEOTIDE SEQUENCE [LARGE SCALE GENOMIC DNA]</scope>
    <source>
        <strain evidence="3">Shaxun</strain>
        <tissue evidence="3">Muscle</tissue>
    </source>
</reference>
<dbReference type="PANTHER" id="PTHR24273:SF32">
    <property type="entry name" value="HYALIN"/>
    <property type="match status" value="1"/>
</dbReference>